<dbReference type="Proteomes" id="UP000295210">
    <property type="component" value="Unassembled WGS sequence"/>
</dbReference>
<dbReference type="RefSeq" id="WP_131997348.1">
    <property type="nucleotide sequence ID" value="NZ_SMGK01000004.1"/>
</dbReference>
<dbReference type="AlphaFoldDB" id="A0A4R1L6R4"/>
<accession>A0A4R1L6R4</accession>
<comment type="caution">
    <text evidence="1">The sequence shown here is derived from an EMBL/GenBank/DDBJ whole genome shotgun (WGS) entry which is preliminary data.</text>
</comment>
<gene>
    <name evidence="1" type="ORF">C7378_2603</name>
</gene>
<dbReference type="EMBL" id="SMGK01000004">
    <property type="protein sequence ID" value="TCK71979.1"/>
    <property type="molecule type" value="Genomic_DNA"/>
</dbReference>
<proteinExistence type="predicted"/>
<evidence type="ECO:0000313" key="1">
    <source>
        <dbReference type="EMBL" id="TCK71979.1"/>
    </source>
</evidence>
<sequence>MSDLSVRNTQASPRRLADSLLRAAGAQGAALLMPPLTGDSTDAGQVGVNAPEFQQLPLAPAVFRAVRATMQEAQQDRYELMISGSAVATQVMAMQLSSGEALFQMAAGVIVNSALFVIEAVSVSEVLGQVYLYRLLLREAQKQLTQL</sequence>
<organism evidence="1 2">
    <name type="scientific">Acidipila rosea</name>
    <dbReference type="NCBI Taxonomy" id="768535"/>
    <lineage>
        <taxon>Bacteria</taxon>
        <taxon>Pseudomonadati</taxon>
        <taxon>Acidobacteriota</taxon>
        <taxon>Terriglobia</taxon>
        <taxon>Terriglobales</taxon>
        <taxon>Acidobacteriaceae</taxon>
        <taxon>Acidipila</taxon>
    </lineage>
</organism>
<reference evidence="1 2" key="1">
    <citation type="submission" date="2019-03" db="EMBL/GenBank/DDBJ databases">
        <title>Genomic Encyclopedia of Type Strains, Phase IV (KMG-IV): sequencing the most valuable type-strain genomes for metagenomic binning, comparative biology and taxonomic classification.</title>
        <authorList>
            <person name="Goeker M."/>
        </authorList>
    </citation>
    <scope>NUCLEOTIDE SEQUENCE [LARGE SCALE GENOMIC DNA]</scope>
    <source>
        <strain evidence="1 2">DSM 103428</strain>
    </source>
</reference>
<dbReference type="OrthoDB" id="121322at2"/>
<protein>
    <submittedName>
        <fullName evidence="1">Uncharacterized protein</fullName>
    </submittedName>
</protein>
<evidence type="ECO:0000313" key="2">
    <source>
        <dbReference type="Proteomes" id="UP000295210"/>
    </source>
</evidence>
<keyword evidence="2" id="KW-1185">Reference proteome</keyword>
<name>A0A4R1L6R4_9BACT</name>